<dbReference type="SMART" id="SM00934">
    <property type="entry name" value="OMPdecase"/>
    <property type="match status" value="1"/>
</dbReference>
<dbReference type="PANTHER" id="PTHR43375:SF1">
    <property type="entry name" value="OROTIDINE 5'-PHOSPHATE DECARBOXYLASE"/>
    <property type="match status" value="1"/>
</dbReference>
<protein>
    <recommendedName>
        <fullName evidence="4">Orotidine 5'-phosphate decarboxylase</fullName>
        <ecNumber evidence="3">4.1.1.23</ecNumber>
    </recommendedName>
    <alternativeName>
        <fullName evidence="8">OMP decarboxylase</fullName>
    </alternativeName>
</protein>
<dbReference type="Gene3D" id="3.20.20.70">
    <property type="entry name" value="Aldolase class I"/>
    <property type="match status" value="1"/>
</dbReference>
<comment type="similarity">
    <text evidence="2">Belongs to the OMP decarboxylase family. Type 2 subfamily.</text>
</comment>
<keyword evidence="7 11" id="KW-0456">Lyase</keyword>
<dbReference type="GO" id="GO:0004590">
    <property type="term" value="F:orotidine-5'-phosphate decarboxylase activity"/>
    <property type="evidence" value="ECO:0007669"/>
    <property type="project" value="UniProtKB-EC"/>
</dbReference>
<evidence type="ECO:0000259" key="10">
    <source>
        <dbReference type="SMART" id="SM00934"/>
    </source>
</evidence>
<dbReference type="EMBL" id="CP091871">
    <property type="protein sequence ID" value="WEU40055.1"/>
    <property type="molecule type" value="Genomic_DNA"/>
</dbReference>
<proteinExistence type="inferred from homology"/>
<dbReference type="InterPro" id="IPR013785">
    <property type="entry name" value="Aldolase_TIM"/>
</dbReference>
<dbReference type="InterPro" id="IPR018089">
    <property type="entry name" value="OMPdecase_AS"/>
</dbReference>
<dbReference type="Proteomes" id="UP000186851">
    <property type="component" value="Chromosome"/>
</dbReference>
<reference evidence="11" key="2">
    <citation type="journal article" date="2022" name="Nat. Microbiol.">
        <title>A closed Candidatus Odinarchaeum chromosome exposes Asgard archaeal viruses.</title>
        <authorList>
            <person name="Tamarit D."/>
            <person name="Caceres E.F."/>
            <person name="Krupovic M."/>
            <person name="Nijland R."/>
            <person name="Eme L."/>
            <person name="Robinson N.P."/>
            <person name="Ettema T.J.G."/>
        </authorList>
    </citation>
    <scope>NUCLEOTIDE SEQUENCE</scope>
    <source>
        <strain evidence="11">LCB_4</strain>
    </source>
</reference>
<name>A0AAF0D1R9_ODILC</name>
<keyword evidence="5" id="KW-0210">Decarboxylase</keyword>
<dbReference type="EC" id="4.1.1.23" evidence="3"/>
<keyword evidence="6" id="KW-0665">Pyrimidine biosynthesis</keyword>
<dbReference type="PANTHER" id="PTHR43375">
    <property type="entry name" value="OROTIDINE 5'-PHOSPHATE DECARBOXYLASE"/>
    <property type="match status" value="1"/>
</dbReference>
<sequence length="266" mass="28991">MGSKFITKLEKSSKANGSKLIIALDISSELQKYNRSEWVNIKKQLFTRAESILDKLGDKIAGVKINNQLLLPLGLYEYVPDLISLIDSWNLPVIADIKINDVGHTNEWIAKHFFNAGFDALIANPFVGWDGGLDKVFETARRYNGGVILLVYMSHPGALEGFNQTVIDHQTGLQKPQFMLFAEKANNWGADGVIVGATSPQIIKAVRSVLNKNILILSPGVGVQGGEGGEAIRAGASYIIVGRSVFESSNPSLTVTQINEILKKAL</sequence>
<organism evidence="11 12">
    <name type="scientific">Odinarchaeota yellowstonii (strain LCB_4)</name>
    <dbReference type="NCBI Taxonomy" id="1841599"/>
    <lineage>
        <taxon>Archaea</taxon>
        <taxon>Promethearchaeati</taxon>
        <taxon>Candidatus Odinarchaeota</taxon>
        <taxon>Candidatus Odinarchaeia</taxon>
        <taxon>Candidatus Odinarchaeales</taxon>
        <taxon>Candidatus Odinarchaeaceae</taxon>
        <taxon>Candidatus Odinarchaeum</taxon>
    </lineage>
</organism>
<dbReference type="CDD" id="cd04725">
    <property type="entry name" value="OMP_decarboxylase_like"/>
    <property type="match status" value="1"/>
</dbReference>
<evidence type="ECO:0000313" key="11">
    <source>
        <dbReference type="EMBL" id="WEU40055.1"/>
    </source>
</evidence>
<dbReference type="KEGG" id="oyw:OdinLCB4_006180"/>
<evidence type="ECO:0000256" key="5">
    <source>
        <dbReference type="ARBA" id="ARBA00022793"/>
    </source>
</evidence>
<accession>A0AAF0D1R9</accession>
<dbReference type="InterPro" id="IPR011060">
    <property type="entry name" value="RibuloseP-bd_barrel"/>
</dbReference>
<evidence type="ECO:0000256" key="7">
    <source>
        <dbReference type="ARBA" id="ARBA00023239"/>
    </source>
</evidence>
<evidence type="ECO:0000313" key="12">
    <source>
        <dbReference type="Proteomes" id="UP000186851"/>
    </source>
</evidence>
<evidence type="ECO:0000256" key="8">
    <source>
        <dbReference type="ARBA" id="ARBA00033428"/>
    </source>
</evidence>
<feature type="domain" description="Orotidine 5'-phosphate decarboxylase" evidence="10">
    <location>
        <begin position="19"/>
        <end position="258"/>
    </location>
</feature>
<dbReference type="PROSITE" id="PS00156">
    <property type="entry name" value="OMPDECASE"/>
    <property type="match status" value="1"/>
</dbReference>
<dbReference type="Pfam" id="PF00215">
    <property type="entry name" value="OMPdecase"/>
    <property type="match status" value="1"/>
</dbReference>
<evidence type="ECO:0000256" key="1">
    <source>
        <dbReference type="ARBA" id="ARBA00004861"/>
    </source>
</evidence>
<evidence type="ECO:0000256" key="6">
    <source>
        <dbReference type="ARBA" id="ARBA00022975"/>
    </source>
</evidence>
<evidence type="ECO:0000256" key="3">
    <source>
        <dbReference type="ARBA" id="ARBA00012321"/>
    </source>
</evidence>
<evidence type="ECO:0000256" key="9">
    <source>
        <dbReference type="ARBA" id="ARBA00049157"/>
    </source>
</evidence>
<dbReference type="GO" id="GO:0006221">
    <property type="term" value="P:pyrimidine nucleotide biosynthetic process"/>
    <property type="evidence" value="ECO:0007669"/>
    <property type="project" value="UniProtKB-KW"/>
</dbReference>
<dbReference type="InterPro" id="IPR011995">
    <property type="entry name" value="OMPdecase_type-2"/>
</dbReference>
<evidence type="ECO:0000256" key="2">
    <source>
        <dbReference type="ARBA" id="ARBA00008847"/>
    </source>
</evidence>
<dbReference type="GO" id="GO:0006207">
    <property type="term" value="P:'de novo' pyrimidine nucleobase biosynthetic process"/>
    <property type="evidence" value="ECO:0007669"/>
    <property type="project" value="InterPro"/>
</dbReference>
<evidence type="ECO:0000256" key="4">
    <source>
        <dbReference type="ARBA" id="ARBA00021923"/>
    </source>
</evidence>
<gene>
    <name evidence="11" type="ORF">OdinLCB4_006180</name>
</gene>
<dbReference type="InterPro" id="IPR001754">
    <property type="entry name" value="OMPdeCOase_dom"/>
</dbReference>
<comment type="pathway">
    <text evidence="1">Pyrimidine metabolism; UMP biosynthesis via de novo pathway; UMP from orotate: step 2/2.</text>
</comment>
<dbReference type="SUPFAM" id="SSF51366">
    <property type="entry name" value="Ribulose-phoshate binding barrel"/>
    <property type="match status" value="1"/>
</dbReference>
<reference evidence="11" key="1">
    <citation type="journal article" date="2017" name="Nature">
        <title>Asgard archaea illuminate the origin of eukaryotic cellular complexity.</title>
        <authorList>
            <person name="Zaremba-Niedzwiedzka K."/>
            <person name="Caceres E.F."/>
            <person name="Saw J.H."/>
            <person name="Backstrom D."/>
            <person name="Juzokaite L."/>
            <person name="Vancaester E."/>
            <person name="Seitz K.W."/>
            <person name="Anantharaman K."/>
            <person name="Starnawski P."/>
            <person name="Kjeldsen K.U."/>
            <person name="Scott M.B."/>
            <person name="Nunoura T."/>
            <person name="Banfield J.F."/>
            <person name="Schramm A."/>
            <person name="Baker B.J."/>
            <person name="Spang A."/>
            <person name="Ettema T.J.G."/>
        </authorList>
    </citation>
    <scope>NUCLEOTIDE SEQUENCE</scope>
    <source>
        <strain evidence="11">LCB_4</strain>
    </source>
</reference>
<dbReference type="AlphaFoldDB" id="A0AAF0D1R9"/>
<comment type="catalytic activity">
    <reaction evidence="9">
        <text>orotidine 5'-phosphate + H(+) = UMP + CO2</text>
        <dbReference type="Rhea" id="RHEA:11596"/>
        <dbReference type="ChEBI" id="CHEBI:15378"/>
        <dbReference type="ChEBI" id="CHEBI:16526"/>
        <dbReference type="ChEBI" id="CHEBI:57538"/>
        <dbReference type="ChEBI" id="CHEBI:57865"/>
        <dbReference type="EC" id="4.1.1.23"/>
    </reaction>
</comment>